<proteinExistence type="predicted"/>
<gene>
    <name evidence="2" type="ORF">PCOR1329_LOCUS77704</name>
</gene>
<keyword evidence="1" id="KW-0732">Signal</keyword>
<feature type="non-terminal residue" evidence="2">
    <location>
        <position position="132"/>
    </location>
</feature>
<feature type="chain" id="PRO_5045548113" description="Thioredoxin domain-containing protein" evidence="1">
    <location>
        <begin position="26"/>
        <end position="132"/>
    </location>
</feature>
<dbReference type="InterPro" id="IPR036249">
    <property type="entry name" value="Thioredoxin-like_sf"/>
</dbReference>
<keyword evidence="3" id="KW-1185">Reference proteome</keyword>
<evidence type="ECO:0000313" key="3">
    <source>
        <dbReference type="Proteomes" id="UP001189429"/>
    </source>
</evidence>
<evidence type="ECO:0000256" key="1">
    <source>
        <dbReference type="SAM" id="SignalP"/>
    </source>
</evidence>
<name>A0ABN9XQ26_9DINO</name>
<evidence type="ECO:0000313" key="2">
    <source>
        <dbReference type="EMBL" id="CAK0900424.1"/>
    </source>
</evidence>
<dbReference type="PROSITE" id="PS51257">
    <property type="entry name" value="PROKAR_LIPOPROTEIN"/>
    <property type="match status" value="1"/>
</dbReference>
<organism evidence="2 3">
    <name type="scientific">Prorocentrum cordatum</name>
    <dbReference type="NCBI Taxonomy" id="2364126"/>
    <lineage>
        <taxon>Eukaryota</taxon>
        <taxon>Sar</taxon>
        <taxon>Alveolata</taxon>
        <taxon>Dinophyceae</taxon>
        <taxon>Prorocentrales</taxon>
        <taxon>Prorocentraceae</taxon>
        <taxon>Prorocentrum</taxon>
    </lineage>
</organism>
<evidence type="ECO:0008006" key="4">
    <source>
        <dbReference type="Google" id="ProtNLM"/>
    </source>
</evidence>
<accession>A0ABN9XQ26</accession>
<dbReference type="EMBL" id="CAUYUJ010020774">
    <property type="protein sequence ID" value="CAK0900424.1"/>
    <property type="molecule type" value="Genomic_DNA"/>
</dbReference>
<sequence length="132" mass="14331">MPGQSRLLTRLGAAVVALQGCGVAGQQEPLPAVPWQPGPERFSVQVPGTDGPTISLYSAEGQVGVSTGDSLRRALRDPEDGGTNWYFLELYDHMCPHCWYAVPIVNDVASAFQDVDGWKMTSLNCHMRQNGE</sequence>
<dbReference type="Proteomes" id="UP001189429">
    <property type="component" value="Unassembled WGS sequence"/>
</dbReference>
<comment type="caution">
    <text evidence="2">The sequence shown here is derived from an EMBL/GenBank/DDBJ whole genome shotgun (WGS) entry which is preliminary data.</text>
</comment>
<dbReference type="SUPFAM" id="SSF52833">
    <property type="entry name" value="Thioredoxin-like"/>
    <property type="match status" value="1"/>
</dbReference>
<reference evidence="2" key="1">
    <citation type="submission" date="2023-10" db="EMBL/GenBank/DDBJ databases">
        <authorList>
            <person name="Chen Y."/>
            <person name="Shah S."/>
            <person name="Dougan E. K."/>
            <person name="Thang M."/>
            <person name="Chan C."/>
        </authorList>
    </citation>
    <scope>NUCLEOTIDE SEQUENCE [LARGE SCALE GENOMIC DNA]</scope>
</reference>
<protein>
    <recommendedName>
        <fullName evidence="4">Thioredoxin domain-containing protein</fullName>
    </recommendedName>
</protein>
<feature type="signal peptide" evidence="1">
    <location>
        <begin position="1"/>
        <end position="25"/>
    </location>
</feature>